<protein>
    <submittedName>
        <fullName evidence="3">Uncharacterized protein YbjQ (UPF0145 family)</fullName>
    </submittedName>
</protein>
<proteinExistence type="inferred from homology"/>
<organism evidence="3 4">
    <name type="scientific">Agitococcus lubricus</name>
    <dbReference type="NCBI Taxonomy" id="1077255"/>
    <lineage>
        <taxon>Bacteria</taxon>
        <taxon>Pseudomonadati</taxon>
        <taxon>Pseudomonadota</taxon>
        <taxon>Gammaproteobacteria</taxon>
        <taxon>Moraxellales</taxon>
        <taxon>Moraxellaceae</taxon>
        <taxon>Agitococcus</taxon>
    </lineage>
</organism>
<dbReference type="RefSeq" id="WP_107864064.1">
    <property type="nucleotide sequence ID" value="NZ_QAON01000001.1"/>
</dbReference>
<dbReference type="Proteomes" id="UP000244223">
    <property type="component" value="Unassembled WGS sequence"/>
</dbReference>
<comment type="similarity">
    <text evidence="1">Belongs to the UPF0145 family.</text>
</comment>
<gene>
    <name evidence="3" type="ORF">C8N29_101107</name>
</gene>
<dbReference type="AlphaFoldDB" id="A0A2T5J352"/>
<dbReference type="Gene3D" id="3.30.110.70">
    <property type="entry name" value="Hypothetical protein apc22750. Chain B"/>
    <property type="match status" value="1"/>
</dbReference>
<name>A0A2T5J352_9GAMM</name>
<keyword evidence="2" id="KW-0812">Transmembrane</keyword>
<keyword evidence="4" id="KW-1185">Reference proteome</keyword>
<feature type="transmembrane region" description="Helical" evidence="2">
    <location>
        <begin position="183"/>
        <end position="204"/>
    </location>
</feature>
<accession>A0A2T5J352</accession>
<keyword evidence="2" id="KW-0472">Membrane</keyword>
<dbReference type="Pfam" id="PF01906">
    <property type="entry name" value="YbjQ_1"/>
    <property type="match status" value="1"/>
</dbReference>
<feature type="transmembrane region" description="Helical" evidence="2">
    <location>
        <begin position="246"/>
        <end position="268"/>
    </location>
</feature>
<reference evidence="3 4" key="1">
    <citation type="submission" date="2018-04" db="EMBL/GenBank/DDBJ databases">
        <title>Genomic Encyclopedia of Archaeal and Bacterial Type Strains, Phase II (KMG-II): from individual species to whole genera.</title>
        <authorList>
            <person name="Goeker M."/>
        </authorList>
    </citation>
    <scope>NUCLEOTIDE SEQUENCE [LARGE SCALE GENOMIC DNA]</scope>
    <source>
        <strain evidence="3 4">DSM 5822</strain>
    </source>
</reference>
<dbReference type="EMBL" id="QAON01000001">
    <property type="protein sequence ID" value="PTQ91035.1"/>
    <property type="molecule type" value="Genomic_DNA"/>
</dbReference>
<sequence length="358" mass="41561">MELVIKLIFVISLILWGYFRGSRNYKAHIKQLETEEQQVKDILIFATKYPDQSSSLPLDPILVAGSAVISVDHFRYFLSSLRKFIGGNYSVYEDLTLRARRQAIIRMKQQAQKYNTQMIFNVKYQTTPLSNQQQGEMPQVEVLAYGTAFIPNTGLVKDSIAHYEKVIIPEREQSNYQTFKNKYAQIALISTLLLAIYSVMESFFSVSERALRYVNGAPWTVFWVLSGIVAILAWRRSNTGNDKLPLSDKIILSILFIPCMTVAFYFIALRVNTITASPMKEEVYILQENVTLKPKNNQLPIIHFDEQHEYWHAQKTGSEIKISLQRGLLFFYQYDAKPLVAKYDKFHEERRNKNKLKQ</sequence>
<evidence type="ECO:0000313" key="4">
    <source>
        <dbReference type="Proteomes" id="UP000244223"/>
    </source>
</evidence>
<evidence type="ECO:0000313" key="3">
    <source>
        <dbReference type="EMBL" id="PTQ91035.1"/>
    </source>
</evidence>
<comment type="caution">
    <text evidence="3">The sequence shown here is derived from an EMBL/GenBank/DDBJ whole genome shotgun (WGS) entry which is preliminary data.</text>
</comment>
<dbReference type="InterPro" id="IPR035439">
    <property type="entry name" value="UPF0145_dom_sf"/>
</dbReference>
<dbReference type="OrthoDB" id="530049at2"/>
<evidence type="ECO:0000256" key="1">
    <source>
        <dbReference type="ARBA" id="ARBA00010751"/>
    </source>
</evidence>
<evidence type="ECO:0000256" key="2">
    <source>
        <dbReference type="SAM" id="Phobius"/>
    </source>
</evidence>
<dbReference type="SUPFAM" id="SSF117782">
    <property type="entry name" value="YbjQ-like"/>
    <property type="match status" value="1"/>
</dbReference>
<dbReference type="InterPro" id="IPR002765">
    <property type="entry name" value="UPF0145_YbjQ-like"/>
</dbReference>
<keyword evidence="2" id="KW-1133">Transmembrane helix</keyword>
<feature type="transmembrane region" description="Helical" evidence="2">
    <location>
        <begin position="216"/>
        <end position="234"/>
    </location>
</feature>